<gene>
    <name evidence="1" type="ORF">A1019T_02403</name>
</gene>
<dbReference type="AlphaFoldDB" id="A0A1R4EIR9"/>
<dbReference type="SUPFAM" id="SSF54637">
    <property type="entry name" value="Thioesterase/thiol ester dehydrase-isomerase"/>
    <property type="match status" value="1"/>
</dbReference>
<organism evidence="1 2">
    <name type="scientific">Psychrobacter pasteurii</name>
    <dbReference type="NCBI Taxonomy" id="1945520"/>
    <lineage>
        <taxon>Bacteria</taxon>
        <taxon>Pseudomonadati</taxon>
        <taxon>Pseudomonadota</taxon>
        <taxon>Gammaproteobacteria</taxon>
        <taxon>Moraxellales</taxon>
        <taxon>Moraxellaceae</taxon>
        <taxon>Psychrobacter</taxon>
    </lineage>
</organism>
<evidence type="ECO:0000313" key="1">
    <source>
        <dbReference type="EMBL" id="SJM38411.1"/>
    </source>
</evidence>
<dbReference type="PANTHER" id="PTHR12475">
    <property type="match status" value="1"/>
</dbReference>
<dbReference type="STRING" id="1945520.A1019T_02403"/>
<proteinExistence type="predicted"/>
<evidence type="ECO:0008006" key="3">
    <source>
        <dbReference type="Google" id="ProtNLM"/>
    </source>
</evidence>
<dbReference type="RefSeq" id="WP_077449754.1">
    <property type="nucleotide sequence ID" value="NZ_FUGD01000152.1"/>
</dbReference>
<sequence>MNMLIRFFIVMALLKREHSESIKNSGQSKTAQKEGDNAVKVSTEDLFRPFSKSYRVLPHDMGFRNHLPNYRYLSFIEINVTAWLYKILKKNGLGGLSMDWIISMQEMVYLKEIKFLSKMTVTSTLEGWDEKYGYFQHHFYVKDTLMAIGLTKFVLFNKKGKHLPSSIGMQGEHLTEVIETWNANQIAIKSQ</sequence>
<evidence type="ECO:0000313" key="2">
    <source>
        <dbReference type="Proteomes" id="UP000188169"/>
    </source>
</evidence>
<name>A0A1R4EIR9_9GAMM</name>
<dbReference type="OrthoDB" id="3727779at2"/>
<reference evidence="2" key="1">
    <citation type="submission" date="2017-02" db="EMBL/GenBank/DDBJ databases">
        <authorList>
            <person name="Mornico D."/>
        </authorList>
    </citation>
    <scope>NUCLEOTIDE SEQUENCE [LARGE SCALE GENOMIC DNA]</scope>
</reference>
<accession>A0A1R4EIR9</accession>
<dbReference type="Proteomes" id="UP000188169">
    <property type="component" value="Unassembled WGS sequence"/>
</dbReference>
<dbReference type="Gene3D" id="3.10.129.10">
    <property type="entry name" value="Hotdog Thioesterase"/>
    <property type="match status" value="1"/>
</dbReference>
<protein>
    <recommendedName>
        <fullName evidence="3">Acyl-CoA thioesterase</fullName>
    </recommendedName>
</protein>
<dbReference type="InterPro" id="IPR051490">
    <property type="entry name" value="THEM6_lcsJ_thioesterase"/>
</dbReference>
<dbReference type="CDD" id="cd00586">
    <property type="entry name" value="4HBT"/>
    <property type="match status" value="1"/>
</dbReference>
<dbReference type="Pfam" id="PF13279">
    <property type="entry name" value="4HBT_2"/>
    <property type="match status" value="1"/>
</dbReference>
<dbReference type="InterPro" id="IPR029069">
    <property type="entry name" value="HotDog_dom_sf"/>
</dbReference>
<dbReference type="PANTHER" id="PTHR12475:SF4">
    <property type="entry name" value="PROTEIN THEM6"/>
    <property type="match status" value="1"/>
</dbReference>
<dbReference type="EMBL" id="FUGD01000152">
    <property type="protein sequence ID" value="SJM38411.1"/>
    <property type="molecule type" value="Genomic_DNA"/>
</dbReference>
<keyword evidence="2" id="KW-1185">Reference proteome</keyword>